<dbReference type="Proteomes" id="UP000288096">
    <property type="component" value="Unassembled WGS sequence"/>
</dbReference>
<keyword evidence="3" id="KW-1185">Reference proteome</keyword>
<evidence type="ECO:0000313" key="3">
    <source>
        <dbReference type="Proteomes" id="UP000288096"/>
    </source>
</evidence>
<dbReference type="AlphaFoldDB" id="A0A401G4B5"/>
<evidence type="ECO:0000259" key="1">
    <source>
        <dbReference type="Pfam" id="PF10543"/>
    </source>
</evidence>
<protein>
    <recommendedName>
        <fullName evidence="1">KilA-N DNA-binding domain-containing protein</fullName>
    </recommendedName>
</protein>
<dbReference type="OrthoDB" id="5423091at2"/>
<proteinExistence type="predicted"/>
<dbReference type="RefSeq" id="WP_124331059.1">
    <property type="nucleotide sequence ID" value="NZ_BEXT01000001.1"/>
</dbReference>
<name>A0A401G4B5_9BACT</name>
<reference evidence="3" key="1">
    <citation type="submission" date="2017-11" db="EMBL/GenBank/DDBJ databases">
        <authorList>
            <person name="Watanabe M."/>
            <person name="Kojima H."/>
        </authorList>
    </citation>
    <scope>NUCLEOTIDE SEQUENCE [LARGE SCALE GENOMIC DNA]</scope>
    <source>
        <strain evidence="3">Tokyo 01</strain>
    </source>
</reference>
<comment type="caution">
    <text evidence="2">The sequence shown here is derived from an EMBL/GenBank/DDBJ whole genome shotgun (WGS) entry which is preliminary data.</text>
</comment>
<evidence type="ECO:0000313" key="2">
    <source>
        <dbReference type="EMBL" id="GBC64054.1"/>
    </source>
</evidence>
<gene>
    <name evidence="2" type="ORF">DENIS_5055</name>
</gene>
<dbReference type="EMBL" id="BEXT01000001">
    <property type="protein sequence ID" value="GBC64054.1"/>
    <property type="molecule type" value="Genomic_DNA"/>
</dbReference>
<dbReference type="InterPro" id="IPR018873">
    <property type="entry name" value="KilA-N_DNA-bd_domain"/>
</dbReference>
<dbReference type="Pfam" id="PF10543">
    <property type="entry name" value="ORF6N"/>
    <property type="match status" value="1"/>
</dbReference>
<accession>A0A401G4B5</accession>
<feature type="domain" description="KilA-N DNA-binding" evidence="1">
    <location>
        <begin position="15"/>
        <end position="100"/>
    </location>
</feature>
<organism evidence="2 3">
    <name type="scientific">Desulfonema ishimotonii</name>
    <dbReference type="NCBI Taxonomy" id="45657"/>
    <lineage>
        <taxon>Bacteria</taxon>
        <taxon>Pseudomonadati</taxon>
        <taxon>Thermodesulfobacteriota</taxon>
        <taxon>Desulfobacteria</taxon>
        <taxon>Desulfobacterales</taxon>
        <taxon>Desulfococcaceae</taxon>
        <taxon>Desulfonema</taxon>
    </lineage>
</organism>
<reference evidence="3" key="2">
    <citation type="submission" date="2019-01" db="EMBL/GenBank/DDBJ databases">
        <title>Genome sequence of Desulfonema ishimotonii strain Tokyo 01.</title>
        <authorList>
            <person name="Fukui M."/>
        </authorList>
    </citation>
    <scope>NUCLEOTIDE SEQUENCE [LARGE SCALE GENOMIC DNA]</scope>
    <source>
        <strain evidence="3">Tokyo 01</strain>
    </source>
</reference>
<sequence length="304" mass="35758">MNHQAIDISGTEIPVIEYRDERVITFKDIDRVHQRPEGTASRNFRKNRDRFIEDEDFFDIPFQDWSEIPTDEFRRLVQKGGRKGFIKFITERGYLLLVKSFTDDLAWEVQKRLIDGYFRAKLYEQARSEFPEFSCRLNGEQFDRSADRFEKALKIVKLMGIRNRREFLLTANRITKDSTGLDLVDLIRPDLKAEPCRPEKKNIKLPVVSDADEDMLAGFVELWWEAYGGNPVYTNQLCALLSDTDILFFPGHGKYEKREHAIRVSRILSRLEREKQAIGDYRIAAAGKKRNMRLWQLVQQTDNI</sequence>